<dbReference type="PANTHER" id="PTHR31845:SF21">
    <property type="entry name" value="REGULATORY PROTEIN LEU3"/>
    <property type="match status" value="1"/>
</dbReference>
<sequence length="553" mass="61543">MRRLFEAECTVYAMRQTKTPMYHLRRVPARAQAPSQSPSLSQHHPLPRSISLGPTLPRIEAGPGDRLSDPTVPRVLNNVTVVAEEIDEIFELFFQQYAQFVPILDPQTTPNAFYAQCPLIFWAVIGIASRTYPRNPTLYVALAPSIMEMACLAITSTSAPSHIIQGLVLVLSWPFPKDTTRSELTFPLAGMLLHIAMQNGLHIPMSSHEFARKKLPMPSEADMVRRAELWAHCMIIYQRACVMKGHPPRCLGELEHDISQRQCLHQKISPPLALQIRCQELVARCSAAVLELGVRTMTPEQERSLDILLRTYEGQIADLEAQAASVDDRLHTTLSLLCIQSLHFLKNYTMISTNCSPRIVNTACTVIDLVDSLAQRLPCLPVAPFHVYSGVLLSSCCILRILKGSTSQGVDVDRARNSFFTSINLGKQMTVGSNDMAAKMVLVLNQLWNSSKAFRKPDGVESTALRIRSRLVVSPVVDAVWWWRDEFDPHGTDASRDHVTGTSKAATSCAERQDPSLFDDQFLADFEWALGDEGLFLPTEPYGTWPSSGAALP</sequence>
<dbReference type="GO" id="GO:0000976">
    <property type="term" value="F:transcription cis-regulatory region binding"/>
    <property type="evidence" value="ECO:0007669"/>
    <property type="project" value="TreeGrafter"/>
</dbReference>
<dbReference type="Proteomes" id="UP000007963">
    <property type="component" value="Unassembled WGS sequence"/>
</dbReference>
<dbReference type="GO" id="GO:0000981">
    <property type="term" value="F:DNA-binding transcription factor activity, RNA polymerase II-specific"/>
    <property type="evidence" value="ECO:0007669"/>
    <property type="project" value="TreeGrafter"/>
</dbReference>
<dbReference type="InterPro" id="IPR051089">
    <property type="entry name" value="prtT"/>
</dbReference>
<dbReference type="HOGENOM" id="CLU_011455_2_0_1"/>
<evidence type="ECO:0000256" key="6">
    <source>
        <dbReference type="ARBA" id="ARBA00023242"/>
    </source>
</evidence>
<keyword evidence="4" id="KW-0238">DNA-binding</keyword>
<evidence type="ECO:0000313" key="8">
    <source>
        <dbReference type="Proteomes" id="UP000007963"/>
    </source>
</evidence>
<dbReference type="GeneID" id="4322602"/>
<keyword evidence="2" id="KW-0862">Zinc</keyword>
<evidence type="ECO:0008006" key="9">
    <source>
        <dbReference type="Google" id="ProtNLM"/>
    </source>
</evidence>
<dbReference type="RefSeq" id="XP_001216500.1">
    <property type="nucleotide sequence ID" value="XM_001216500.1"/>
</dbReference>
<keyword evidence="3" id="KW-0805">Transcription regulation</keyword>
<evidence type="ECO:0000313" key="7">
    <source>
        <dbReference type="EMBL" id="EAU32141.1"/>
    </source>
</evidence>
<keyword evidence="6" id="KW-0539">Nucleus</keyword>
<keyword evidence="5" id="KW-0804">Transcription</keyword>
<evidence type="ECO:0000256" key="1">
    <source>
        <dbReference type="ARBA" id="ARBA00004123"/>
    </source>
</evidence>
<accession>Q0CEK5</accession>
<dbReference type="OrthoDB" id="3163292at2759"/>
<dbReference type="AlphaFoldDB" id="Q0CEK5"/>
<evidence type="ECO:0000256" key="2">
    <source>
        <dbReference type="ARBA" id="ARBA00022833"/>
    </source>
</evidence>
<proteinExistence type="predicted"/>
<name>Q0CEK5_ASPTN</name>
<dbReference type="CDD" id="cd12148">
    <property type="entry name" value="fungal_TF_MHR"/>
    <property type="match status" value="1"/>
</dbReference>
<dbReference type="OMA" id="ILDAVWW"/>
<evidence type="ECO:0000256" key="3">
    <source>
        <dbReference type="ARBA" id="ARBA00023015"/>
    </source>
</evidence>
<gene>
    <name evidence="7" type="ORF">ATEG_07879</name>
</gene>
<organism evidence="7 8">
    <name type="scientific">Aspergillus terreus (strain NIH 2624 / FGSC A1156)</name>
    <dbReference type="NCBI Taxonomy" id="341663"/>
    <lineage>
        <taxon>Eukaryota</taxon>
        <taxon>Fungi</taxon>
        <taxon>Dikarya</taxon>
        <taxon>Ascomycota</taxon>
        <taxon>Pezizomycotina</taxon>
        <taxon>Eurotiomycetes</taxon>
        <taxon>Eurotiomycetidae</taxon>
        <taxon>Eurotiales</taxon>
        <taxon>Aspergillaceae</taxon>
        <taxon>Aspergillus</taxon>
        <taxon>Aspergillus subgen. Circumdati</taxon>
    </lineage>
</organism>
<dbReference type="eggNOG" id="ENOG502QPVP">
    <property type="taxonomic scope" value="Eukaryota"/>
</dbReference>
<dbReference type="PANTHER" id="PTHR31845">
    <property type="entry name" value="FINGER DOMAIN PROTEIN, PUTATIVE-RELATED"/>
    <property type="match status" value="1"/>
</dbReference>
<protein>
    <recommendedName>
        <fullName evidence="9">Transcription factor domain-containing protein</fullName>
    </recommendedName>
</protein>
<dbReference type="GO" id="GO:0005634">
    <property type="term" value="C:nucleus"/>
    <property type="evidence" value="ECO:0007669"/>
    <property type="project" value="UniProtKB-SubCell"/>
</dbReference>
<reference evidence="8" key="1">
    <citation type="submission" date="2005-09" db="EMBL/GenBank/DDBJ databases">
        <title>Annotation of the Aspergillus terreus NIH2624 genome.</title>
        <authorList>
            <person name="Birren B.W."/>
            <person name="Lander E.S."/>
            <person name="Galagan J.E."/>
            <person name="Nusbaum C."/>
            <person name="Devon K."/>
            <person name="Henn M."/>
            <person name="Ma L.-J."/>
            <person name="Jaffe D.B."/>
            <person name="Butler J."/>
            <person name="Alvarez P."/>
            <person name="Gnerre S."/>
            <person name="Grabherr M."/>
            <person name="Kleber M."/>
            <person name="Mauceli E.W."/>
            <person name="Brockman W."/>
            <person name="Rounsley S."/>
            <person name="Young S.K."/>
            <person name="LaButti K."/>
            <person name="Pushparaj V."/>
            <person name="DeCaprio D."/>
            <person name="Crawford M."/>
            <person name="Koehrsen M."/>
            <person name="Engels R."/>
            <person name="Montgomery P."/>
            <person name="Pearson M."/>
            <person name="Howarth C."/>
            <person name="Larson L."/>
            <person name="Luoma S."/>
            <person name="White J."/>
            <person name="Alvarado L."/>
            <person name="Kodira C.D."/>
            <person name="Zeng Q."/>
            <person name="Oleary S."/>
            <person name="Yandava C."/>
            <person name="Denning D.W."/>
            <person name="Nierman W.C."/>
            <person name="Milne T."/>
            <person name="Madden K."/>
        </authorList>
    </citation>
    <scope>NUCLEOTIDE SEQUENCE [LARGE SCALE GENOMIC DNA]</scope>
    <source>
        <strain evidence="8">NIH 2624 / FGSC A1156</strain>
    </source>
</reference>
<dbReference type="VEuPathDB" id="FungiDB:ATEG_07879"/>
<comment type="subcellular location">
    <subcellularLocation>
        <location evidence="1">Nucleus</location>
    </subcellularLocation>
</comment>
<evidence type="ECO:0000256" key="4">
    <source>
        <dbReference type="ARBA" id="ARBA00023125"/>
    </source>
</evidence>
<evidence type="ECO:0000256" key="5">
    <source>
        <dbReference type="ARBA" id="ARBA00023163"/>
    </source>
</evidence>
<dbReference type="EMBL" id="CH476604">
    <property type="protein sequence ID" value="EAU32141.1"/>
    <property type="molecule type" value="Genomic_DNA"/>
</dbReference>